<dbReference type="EMBL" id="CP001050">
    <property type="protein sequence ID" value="ACF28996.1"/>
    <property type="molecule type" value="Genomic_DNA"/>
</dbReference>
<proteinExistence type="predicted"/>
<dbReference type="KEGG" id="ngk:NGK_0302"/>
<accession>B4RJ41</accession>
<sequence>MLSSYFEGNISANLVQTQIKLMAFMIPDLRKCRLKVFVRLSDGILIIK</sequence>
<name>B4RJ41_NEIG2</name>
<dbReference type="Proteomes" id="UP000002564">
    <property type="component" value="Chromosome"/>
</dbReference>
<gene>
    <name evidence="1" type="ordered locus">NGK_0302</name>
</gene>
<reference evidence="1 2" key="1">
    <citation type="journal article" date="2008" name="J. Bacteriol.">
        <title>Complete genome sequence of Neisseria gonorrhoeae NCCP11945.</title>
        <authorList>
            <person name="Chung G.T."/>
            <person name="Yoo J.S."/>
            <person name="Oh H.B."/>
            <person name="Lee Y.S."/>
            <person name="Cha S.H."/>
            <person name="Kim S.J."/>
            <person name="Yoo C.K."/>
        </authorList>
    </citation>
    <scope>NUCLEOTIDE SEQUENCE [LARGE SCALE GENOMIC DNA]</scope>
    <source>
        <strain evidence="1 2">NCCP11945</strain>
    </source>
</reference>
<dbReference type="HOGENOM" id="CLU_3155230_0_0_4"/>
<organism evidence="1 2">
    <name type="scientific">Neisseria gonorrhoeae (strain NCCP11945)</name>
    <dbReference type="NCBI Taxonomy" id="521006"/>
    <lineage>
        <taxon>Bacteria</taxon>
        <taxon>Pseudomonadati</taxon>
        <taxon>Pseudomonadota</taxon>
        <taxon>Betaproteobacteria</taxon>
        <taxon>Neisseriales</taxon>
        <taxon>Neisseriaceae</taxon>
        <taxon>Neisseria</taxon>
    </lineage>
</organism>
<evidence type="ECO:0000313" key="2">
    <source>
        <dbReference type="Proteomes" id="UP000002564"/>
    </source>
</evidence>
<evidence type="ECO:0000313" key="1">
    <source>
        <dbReference type="EMBL" id="ACF28996.1"/>
    </source>
</evidence>
<protein>
    <submittedName>
        <fullName evidence="1">Uncharacterized protein</fullName>
    </submittedName>
</protein>
<dbReference type="AlphaFoldDB" id="B4RJ41"/>